<comment type="catalytic activity">
    <reaction evidence="1">
        <text>Hydrolysis of (1-&gt;4)-beta-linkages between N-acetylmuramic acid and N-acetyl-D-glucosamine residues in a peptidoglycan and between N-acetyl-D-glucosamine residues in chitodextrins.</text>
        <dbReference type="EC" id="3.2.1.17"/>
    </reaction>
</comment>
<evidence type="ECO:0000256" key="5">
    <source>
        <dbReference type="ARBA" id="ARBA00022801"/>
    </source>
</evidence>
<feature type="disulfide bond" evidence="11">
    <location>
        <begin position="187"/>
        <end position="193"/>
    </location>
</feature>
<evidence type="ECO:0000313" key="14">
    <source>
        <dbReference type="Proteomes" id="UP001328107"/>
    </source>
</evidence>
<dbReference type="Pfam" id="PF05497">
    <property type="entry name" value="Destabilase"/>
    <property type="match status" value="2"/>
</dbReference>
<reference evidence="14" key="1">
    <citation type="submission" date="2022-10" db="EMBL/GenBank/DDBJ databases">
        <title>Genome assembly of Pristionchus species.</title>
        <authorList>
            <person name="Yoshida K."/>
            <person name="Sommer R.J."/>
        </authorList>
    </citation>
    <scope>NUCLEOTIDE SEQUENCE [LARGE SCALE GENOMIC DNA]</scope>
    <source>
        <strain evidence="14">RS5460</strain>
    </source>
</reference>
<evidence type="ECO:0000256" key="9">
    <source>
        <dbReference type="ARBA" id="ARBA00031262"/>
    </source>
</evidence>
<evidence type="ECO:0000256" key="6">
    <source>
        <dbReference type="ARBA" id="ARBA00023022"/>
    </source>
</evidence>
<accession>A0AAN5I069</accession>
<feature type="disulfide bond" evidence="11">
    <location>
        <begin position="131"/>
        <end position="215"/>
    </location>
</feature>
<keyword evidence="6" id="KW-0044">Antibiotic</keyword>
<dbReference type="InterPro" id="IPR023346">
    <property type="entry name" value="Lysozyme-like_dom_sf"/>
</dbReference>
<dbReference type="PANTHER" id="PTHR11195">
    <property type="entry name" value="DESTABILASE-RELATED"/>
    <property type="match status" value="1"/>
</dbReference>
<dbReference type="PROSITE" id="PS51909">
    <property type="entry name" value="LYSOZYME_I"/>
    <property type="match status" value="2"/>
</dbReference>
<evidence type="ECO:0000256" key="3">
    <source>
        <dbReference type="ARBA" id="ARBA00022529"/>
    </source>
</evidence>
<evidence type="ECO:0000256" key="1">
    <source>
        <dbReference type="ARBA" id="ARBA00000632"/>
    </source>
</evidence>
<dbReference type="InterPro" id="IPR008597">
    <property type="entry name" value="Invert_lysozyme"/>
</dbReference>
<feature type="non-terminal residue" evidence="13">
    <location>
        <position position="242"/>
    </location>
</feature>
<organism evidence="13 14">
    <name type="scientific">Pristionchus mayeri</name>
    <dbReference type="NCBI Taxonomy" id="1317129"/>
    <lineage>
        <taxon>Eukaryota</taxon>
        <taxon>Metazoa</taxon>
        <taxon>Ecdysozoa</taxon>
        <taxon>Nematoda</taxon>
        <taxon>Chromadorea</taxon>
        <taxon>Rhabditida</taxon>
        <taxon>Rhabditina</taxon>
        <taxon>Diplogasteromorpha</taxon>
        <taxon>Diplogasteroidea</taxon>
        <taxon>Neodiplogasteridae</taxon>
        <taxon>Pristionchus</taxon>
    </lineage>
</organism>
<feature type="disulfide bond" evidence="11">
    <location>
        <begin position="147"/>
        <end position="156"/>
    </location>
</feature>
<keyword evidence="12" id="KW-0732">Signal</keyword>
<evidence type="ECO:0000256" key="12">
    <source>
        <dbReference type="SAM" id="SignalP"/>
    </source>
</evidence>
<evidence type="ECO:0000256" key="2">
    <source>
        <dbReference type="ARBA" id="ARBA00012732"/>
    </source>
</evidence>
<feature type="chain" id="PRO_5042999917" description="lysozyme" evidence="12">
    <location>
        <begin position="28"/>
        <end position="242"/>
    </location>
</feature>
<protein>
    <recommendedName>
        <fullName evidence="2">lysozyme</fullName>
        <ecNumber evidence="2">3.2.1.17</ecNumber>
    </recommendedName>
    <alternativeName>
        <fullName evidence="9">1,4-beta-N-acetylmuramidase</fullName>
    </alternativeName>
</protein>
<keyword evidence="3" id="KW-0929">Antimicrobial</keyword>
<dbReference type="GO" id="GO:0031640">
    <property type="term" value="P:killing of cells of another organism"/>
    <property type="evidence" value="ECO:0007669"/>
    <property type="project" value="UniProtKB-KW"/>
</dbReference>
<dbReference type="Proteomes" id="UP001328107">
    <property type="component" value="Unassembled WGS sequence"/>
</dbReference>
<dbReference type="GO" id="GO:0050830">
    <property type="term" value="P:defense response to Gram-positive bacterium"/>
    <property type="evidence" value="ECO:0007669"/>
    <property type="project" value="TreeGrafter"/>
</dbReference>
<feature type="active site" description="Nucleophile" evidence="10">
    <location>
        <position position="150"/>
    </location>
</feature>
<dbReference type="AlphaFoldDB" id="A0AAN5I069"/>
<dbReference type="Gene3D" id="1.10.530.10">
    <property type="match status" value="2"/>
</dbReference>
<dbReference type="PANTHER" id="PTHR11195:SF13">
    <property type="entry name" value="INVERTEBRATE-TYPE LYSOZYME 2-RELATED"/>
    <property type="match status" value="1"/>
</dbReference>
<feature type="signal peptide" evidence="12">
    <location>
        <begin position="1"/>
        <end position="27"/>
    </location>
</feature>
<keyword evidence="4" id="KW-0081">Bacteriolytic enzyme</keyword>
<keyword evidence="7 11" id="KW-1015">Disulfide bond</keyword>
<dbReference type="EMBL" id="BTRK01000004">
    <property type="protein sequence ID" value="GMR46591.1"/>
    <property type="molecule type" value="Genomic_DNA"/>
</dbReference>
<dbReference type="EC" id="3.2.1.17" evidence="2"/>
<evidence type="ECO:0000256" key="7">
    <source>
        <dbReference type="ARBA" id="ARBA00023157"/>
    </source>
</evidence>
<evidence type="ECO:0000256" key="4">
    <source>
        <dbReference type="ARBA" id="ARBA00022638"/>
    </source>
</evidence>
<keyword evidence="14" id="KW-1185">Reference proteome</keyword>
<evidence type="ECO:0000256" key="11">
    <source>
        <dbReference type="PIRSR" id="PIRSR608597-3"/>
    </source>
</evidence>
<dbReference type="GO" id="GO:0003796">
    <property type="term" value="F:lysozyme activity"/>
    <property type="evidence" value="ECO:0007669"/>
    <property type="project" value="UniProtKB-EC"/>
</dbReference>
<feature type="non-terminal residue" evidence="13">
    <location>
        <position position="1"/>
    </location>
</feature>
<evidence type="ECO:0000313" key="13">
    <source>
        <dbReference type="EMBL" id="GMR46591.1"/>
    </source>
</evidence>
<feature type="active site" description="Proton donor" evidence="10">
    <location>
        <position position="139"/>
    </location>
</feature>
<keyword evidence="8" id="KW-0326">Glycosidase</keyword>
<evidence type="ECO:0000256" key="10">
    <source>
        <dbReference type="PIRSR" id="PIRSR608597-1"/>
    </source>
</evidence>
<feature type="disulfide bond" evidence="11">
    <location>
        <begin position="136"/>
        <end position="142"/>
    </location>
</feature>
<proteinExistence type="predicted"/>
<evidence type="ECO:0000256" key="8">
    <source>
        <dbReference type="ARBA" id="ARBA00023295"/>
    </source>
</evidence>
<sequence>SHPSHLPQPLNMKVLIVLAALIGASLATDCLKCICNKESNCQPVGCVQDVGSLSCGYYMIKSPYYQDCGEPGKKSGESLDSAWKRCANDYNCSSGCVQAYVKRYKSKCPNKGTCEQMSRLHNGGASLATDCLKCICNKESGCKPVGCKQDAGSLSCGYYMIKSLYYTDCGEPGKKSGESHDTAWKRCADDYNCSSGCVQAYVKKYKNKCPNKGTCEQMSRLHNGGPNGCSNSNTVSYWNSIK</sequence>
<comment type="caution">
    <text evidence="13">The sequence shown here is derived from an EMBL/GenBank/DDBJ whole genome shotgun (WGS) entry which is preliminary data.</text>
</comment>
<gene>
    <name evidence="13" type="ORF">PMAYCL1PPCAC_16786</name>
</gene>
<name>A0AAN5I069_9BILA</name>
<keyword evidence="5" id="KW-0378">Hydrolase</keyword>
<dbReference type="FunFam" id="1.10.530.10:FF:000023">
    <property type="entry name" value="Invertebrate-type lysozyme"/>
    <property type="match status" value="1"/>
</dbReference>
<dbReference type="SUPFAM" id="SSF53955">
    <property type="entry name" value="Lysozyme-like"/>
    <property type="match status" value="2"/>
</dbReference>
<feature type="disulfide bond" evidence="11">
    <location>
        <begin position="169"/>
        <end position="197"/>
    </location>
</feature>